<dbReference type="PANTHER" id="PTHR33908:SF3">
    <property type="entry name" value="UNDECAPRENYL PHOSPHATE-ALPHA-4-AMINO-4-DEOXY-L-ARABINOSE ARABINOSYL TRANSFERASE"/>
    <property type="match status" value="1"/>
</dbReference>
<feature type="transmembrane region" description="Helical" evidence="8">
    <location>
        <begin position="257"/>
        <end position="278"/>
    </location>
</feature>
<feature type="transmembrane region" description="Helical" evidence="8">
    <location>
        <begin position="145"/>
        <end position="163"/>
    </location>
</feature>
<feature type="transmembrane region" description="Helical" evidence="8">
    <location>
        <begin position="480"/>
        <end position="503"/>
    </location>
</feature>
<feature type="transmembrane region" description="Helical" evidence="8">
    <location>
        <begin position="348"/>
        <end position="365"/>
    </location>
</feature>
<dbReference type="Pfam" id="PF13231">
    <property type="entry name" value="PMT_2"/>
    <property type="match status" value="1"/>
</dbReference>
<comment type="caution">
    <text evidence="10">The sequence shown here is derived from an EMBL/GenBank/DDBJ whole genome shotgun (WGS) entry which is preliminary data.</text>
</comment>
<feature type="transmembrane region" description="Helical" evidence="8">
    <location>
        <begin position="204"/>
        <end position="223"/>
    </location>
</feature>
<feature type="transmembrane region" description="Helical" evidence="8">
    <location>
        <begin position="103"/>
        <end position="124"/>
    </location>
</feature>
<keyword evidence="6 8" id="KW-1133">Transmembrane helix</keyword>
<feature type="transmembrane region" description="Helical" evidence="8">
    <location>
        <begin position="24"/>
        <end position="42"/>
    </location>
</feature>
<feature type="transmembrane region" description="Helical" evidence="8">
    <location>
        <begin position="371"/>
        <end position="391"/>
    </location>
</feature>
<dbReference type="OrthoDB" id="9775035at2"/>
<reference evidence="11" key="1">
    <citation type="submission" date="2017-05" db="EMBL/GenBank/DDBJ databases">
        <title>Physiological properties and genetic analysis related to exopolysaccharide production of fresh-water unicellular cyanobacterium Aphanothece sacrum, Suizenji Nori, that has been cultured as a food source in Japan.</title>
        <authorList>
            <person name="Kanesaki Y."/>
            <person name="Yoshikawa S."/>
            <person name="Ohki K."/>
        </authorList>
    </citation>
    <scope>NUCLEOTIDE SEQUENCE [LARGE SCALE GENOMIC DNA]</scope>
    <source>
        <strain evidence="11">FPU1</strain>
    </source>
</reference>
<keyword evidence="3" id="KW-0328">Glycosyltransferase</keyword>
<evidence type="ECO:0000256" key="7">
    <source>
        <dbReference type="ARBA" id="ARBA00023136"/>
    </source>
</evidence>
<gene>
    <name evidence="10" type="ORF">AsFPU1_1978</name>
</gene>
<dbReference type="GO" id="GO:0016763">
    <property type="term" value="F:pentosyltransferase activity"/>
    <property type="evidence" value="ECO:0007669"/>
    <property type="project" value="TreeGrafter"/>
</dbReference>
<evidence type="ECO:0000259" key="9">
    <source>
        <dbReference type="Pfam" id="PF13231"/>
    </source>
</evidence>
<dbReference type="RefSeq" id="WP_124972406.1">
    <property type="nucleotide sequence ID" value="NZ_BDQK01000009.1"/>
</dbReference>
<keyword evidence="4 10" id="KW-0808">Transferase</keyword>
<evidence type="ECO:0000256" key="1">
    <source>
        <dbReference type="ARBA" id="ARBA00004651"/>
    </source>
</evidence>
<evidence type="ECO:0000256" key="4">
    <source>
        <dbReference type="ARBA" id="ARBA00022679"/>
    </source>
</evidence>
<feature type="domain" description="Glycosyltransferase RgtA/B/C/D-like" evidence="9">
    <location>
        <begin position="82"/>
        <end position="126"/>
    </location>
</feature>
<organism evidence="10 11">
    <name type="scientific">Aphanothece sacrum FPU1</name>
    <dbReference type="NCBI Taxonomy" id="1920663"/>
    <lineage>
        <taxon>Bacteria</taxon>
        <taxon>Bacillati</taxon>
        <taxon>Cyanobacteriota</taxon>
        <taxon>Cyanophyceae</taxon>
        <taxon>Oscillatoriophycideae</taxon>
        <taxon>Chroococcales</taxon>
        <taxon>Aphanothecaceae</taxon>
        <taxon>Aphanothece</taxon>
    </lineage>
</organism>
<name>A0A401IH08_APHSA</name>
<dbReference type="PANTHER" id="PTHR33908">
    <property type="entry name" value="MANNOSYLTRANSFERASE YKCB-RELATED"/>
    <property type="match status" value="1"/>
</dbReference>
<dbReference type="EMBL" id="BDQK01000009">
    <property type="protein sequence ID" value="GBF80575.1"/>
    <property type="molecule type" value="Genomic_DNA"/>
</dbReference>
<evidence type="ECO:0000256" key="3">
    <source>
        <dbReference type="ARBA" id="ARBA00022676"/>
    </source>
</evidence>
<evidence type="ECO:0000256" key="8">
    <source>
        <dbReference type="SAM" id="Phobius"/>
    </source>
</evidence>
<accession>A0A401IH08</accession>
<dbReference type="GO" id="GO:0009103">
    <property type="term" value="P:lipopolysaccharide biosynthetic process"/>
    <property type="evidence" value="ECO:0007669"/>
    <property type="project" value="UniProtKB-ARBA"/>
</dbReference>
<keyword evidence="2" id="KW-1003">Cell membrane</keyword>
<evidence type="ECO:0000256" key="2">
    <source>
        <dbReference type="ARBA" id="ARBA00022475"/>
    </source>
</evidence>
<dbReference type="AlphaFoldDB" id="A0A401IH08"/>
<keyword evidence="7 8" id="KW-0472">Membrane</keyword>
<protein>
    <submittedName>
        <fullName evidence="10">Glycosyl transferase</fullName>
    </submittedName>
</protein>
<feature type="transmembrane region" description="Helical" evidence="8">
    <location>
        <begin position="229"/>
        <end position="245"/>
    </location>
</feature>
<keyword evidence="11" id="KW-1185">Reference proteome</keyword>
<feature type="transmembrane region" description="Helical" evidence="8">
    <location>
        <begin position="452"/>
        <end position="473"/>
    </location>
</feature>
<dbReference type="InterPro" id="IPR038731">
    <property type="entry name" value="RgtA/B/C-like"/>
</dbReference>
<evidence type="ECO:0000313" key="11">
    <source>
        <dbReference type="Proteomes" id="UP000287247"/>
    </source>
</evidence>
<dbReference type="GO" id="GO:0005886">
    <property type="term" value="C:plasma membrane"/>
    <property type="evidence" value="ECO:0007669"/>
    <property type="project" value="UniProtKB-SubCell"/>
</dbReference>
<feature type="transmembrane region" description="Helical" evidence="8">
    <location>
        <begin position="403"/>
        <end position="429"/>
    </location>
</feature>
<feature type="transmembrane region" description="Helical" evidence="8">
    <location>
        <begin position="307"/>
        <end position="327"/>
    </location>
</feature>
<dbReference type="InterPro" id="IPR050297">
    <property type="entry name" value="LipidA_mod_glycosyltrf_83"/>
</dbReference>
<feature type="transmembrane region" description="Helical" evidence="8">
    <location>
        <begin position="175"/>
        <end position="192"/>
    </location>
</feature>
<comment type="subcellular location">
    <subcellularLocation>
        <location evidence="1">Cell membrane</location>
        <topology evidence="1">Multi-pass membrane protein</topology>
    </subcellularLocation>
</comment>
<keyword evidence="5 8" id="KW-0812">Transmembrane</keyword>
<dbReference type="GO" id="GO:0010041">
    <property type="term" value="P:response to iron(III) ion"/>
    <property type="evidence" value="ECO:0007669"/>
    <property type="project" value="TreeGrafter"/>
</dbReference>
<evidence type="ECO:0000313" key="10">
    <source>
        <dbReference type="EMBL" id="GBF80575.1"/>
    </source>
</evidence>
<dbReference type="Proteomes" id="UP000287247">
    <property type="component" value="Unassembled WGS sequence"/>
</dbReference>
<sequence length="615" mass="69659">MDNLTLETEEKNLSKLWKKNPKKIWIFSSFWLFLISYVAFLAKLGDIGLMDKTEPMFVEAARQMVVTGDWVTPYWNGETRFDKPPLTYWLVGLSFKVFGINEFAARLPSTLAAIAVVILGFYTLRSFGLSTPKKAESSSQPSQQTLWLSAIIGSAIIALNPFWVGWGRTGVSDMFLASGIGMSLLSFFLGYAYSEKEQNHQKSILSVGQVWYIAFWVFMALGVLAKGPVAIVLPGLIVITFLLYVGRFTEVVKETPWLLGISSFLLISVPWFILVTLAHGQEYIDTFFGLHNVQRFTSVVSRHPGAWYYYFPVVLVGLLPWSMYLPLAIARLRFWQRQRWINSPRSTHLGLFCLFWVVVIFVFFSSSVTKLAGYVLPLIPATAIIVTLFWAEQVDNKTEEKQGIWTLLFLVSGLANIGILIGLAAASFMSPQLIGDDAMMPQFVQLLQQSNLAIKGGLIWSFAALGAIILLVFRNYRRWIWAANLVGFMAFFAWVGLPVAGIVDNQRQLPLRELSSIVKQERQPGERLVFFGFMRPTLVYYTQDVVDSITESDIDNGPALQYFSKPGNIPTVLIISEQKYLKKLKLEPSDYEIIKKEGLYQLIRIDKRKIVEKAK</sequence>
<evidence type="ECO:0000256" key="6">
    <source>
        <dbReference type="ARBA" id="ARBA00022989"/>
    </source>
</evidence>
<evidence type="ECO:0000256" key="5">
    <source>
        <dbReference type="ARBA" id="ARBA00022692"/>
    </source>
</evidence>
<proteinExistence type="predicted"/>